<feature type="transmembrane region" description="Helical" evidence="10">
    <location>
        <begin position="153"/>
        <end position="171"/>
    </location>
</feature>
<keyword evidence="5 10" id="KW-0812">Transmembrane</keyword>
<dbReference type="InterPro" id="IPR004299">
    <property type="entry name" value="MBOAT_fam"/>
</dbReference>
<comment type="caution">
    <text evidence="11">The sequence shown here is derived from an EMBL/GenBank/DDBJ whole genome shotgun (WGS) entry which is preliminary data.</text>
</comment>
<keyword evidence="12" id="KW-1185">Reference proteome</keyword>
<protein>
    <submittedName>
        <fullName evidence="11">MBOAT family O-acyltransferase</fullName>
    </submittedName>
</protein>
<keyword evidence="4 9" id="KW-0808">Transferase</keyword>
<dbReference type="InterPro" id="IPR028362">
    <property type="entry name" value="AlgI"/>
</dbReference>
<reference evidence="12" key="1">
    <citation type="journal article" date="2019" name="Int. J. Syst. Evol. Microbiol.">
        <title>The Global Catalogue of Microorganisms (GCM) 10K type strain sequencing project: providing services to taxonomists for standard genome sequencing and annotation.</title>
        <authorList>
            <consortium name="The Broad Institute Genomics Platform"/>
            <consortium name="The Broad Institute Genome Sequencing Center for Infectious Disease"/>
            <person name="Wu L."/>
            <person name="Ma J."/>
        </authorList>
    </citation>
    <scope>NUCLEOTIDE SEQUENCE [LARGE SCALE GENOMIC DNA]</scope>
    <source>
        <strain evidence="12">JCM 17217</strain>
    </source>
</reference>
<feature type="transmembrane region" description="Helical" evidence="10">
    <location>
        <begin position="76"/>
        <end position="94"/>
    </location>
</feature>
<feature type="transmembrane region" description="Helical" evidence="10">
    <location>
        <begin position="356"/>
        <end position="375"/>
    </location>
</feature>
<dbReference type="PANTHER" id="PTHR13285">
    <property type="entry name" value="ACYLTRANSFERASE"/>
    <property type="match status" value="1"/>
</dbReference>
<evidence type="ECO:0000256" key="1">
    <source>
        <dbReference type="ARBA" id="ARBA00004651"/>
    </source>
</evidence>
<dbReference type="Pfam" id="PF03062">
    <property type="entry name" value="MBOAT"/>
    <property type="match status" value="1"/>
</dbReference>
<name>A0ABP7Q6T9_9BACT</name>
<evidence type="ECO:0000313" key="11">
    <source>
        <dbReference type="EMBL" id="GAA3976045.1"/>
    </source>
</evidence>
<keyword evidence="8 9" id="KW-0012">Acyltransferase</keyword>
<evidence type="ECO:0000256" key="7">
    <source>
        <dbReference type="ARBA" id="ARBA00023136"/>
    </source>
</evidence>
<dbReference type="PIRSF" id="PIRSF500217">
    <property type="entry name" value="AlgI"/>
    <property type="match status" value="1"/>
</dbReference>
<dbReference type="PANTHER" id="PTHR13285:SF23">
    <property type="entry name" value="TEICHOIC ACID D-ALANYLTRANSFERASE"/>
    <property type="match status" value="1"/>
</dbReference>
<dbReference type="PIRSF" id="PIRSF016636">
    <property type="entry name" value="AlgI_DltB"/>
    <property type="match status" value="1"/>
</dbReference>
<sequence>MVFSSTLFLFYFLPGFLLLYYAAPVRLKNPVALLASLLFYAWGGLNFLALFLGSVVVNFVLIRFMDATAERWKQRIFLLMSIILNVGMLFYFKYANFFLDNASAVRSYFGGPELTWEKVVLPIGISFFTFEKLTYTIDVYRGVNKPLKSFWDFMLYIMLFPKMIAGPIVRFHEIAGQLTDRAAFDTVDQKLAGAFRFVIGLAKKLLIANVLGEQADAIFHLAPATLSTGTAWLGALAYTFQIYFDFSGYSDMAIGIGRMIGFQFPENFNNPYVARSITEFWQRWHITLGRWMRDYLYIPLGGNRVNPSRLYVNLWTVFILSGFWHGAAWNFIAWGAFHGLFLILDRLFLLRIYQKIGAMSIVPTFFITVVGWVLFRAETLTGALAYLKPMFGAVAAAVPTAAPAPYFSREFWFTLGLAAVIAFAAALPRVERWELSTLAKGHFTLRGAVGLTLVTAVLLVLSLSYVVGSSFNPFIYFRF</sequence>
<evidence type="ECO:0000256" key="8">
    <source>
        <dbReference type="ARBA" id="ARBA00023315"/>
    </source>
</evidence>
<keyword evidence="7 9" id="KW-0472">Membrane</keyword>
<keyword evidence="6 10" id="KW-1133">Transmembrane helix</keyword>
<evidence type="ECO:0000256" key="2">
    <source>
        <dbReference type="ARBA" id="ARBA00010323"/>
    </source>
</evidence>
<evidence type="ECO:0000256" key="4">
    <source>
        <dbReference type="ARBA" id="ARBA00022679"/>
    </source>
</evidence>
<dbReference type="InterPro" id="IPR051085">
    <property type="entry name" value="MB_O-acyltransferase"/>
</dbReference>
<evidence type="ECO:0000256" key="10">
    <source>
        <dbReference type="SAM" id="Phobius"/>
    </source>
</evidence>
<comment type="similarity">
    <text evidence="2 9">Belongs to the membrane-bound acyltransferase family.</text>
</comment>
<organism evidence="11 12">
    <name type="scientific">Hymenobacter antarcticus</name>
    <dbReference type="NCBI Taxonomy" id="486270"/>
    <lineage>
        <taxon>Bacteria</taxon>
        <taxon>Pseudomonadati</taxon>
        <taxon>Bacteroidota</taxon>
        <taxon>Cytophagia</taxon>
        <taxon>Cytophagales</taxon>
        <taxon>Hymenobacteraceae</taxon>
        <taxon>Hymenobacter</taxon>
    </lineage>
</organism>
<comment type="subcellular location">
    <subcellularLocation>
        <location evidence="1">Cell membrane</location>
        <topology evidence="1">Multi-pass membrane protein</topology>
    </subcellularLocation>
</comment>
<feature type="transmembrane region" description="Helical" evidence="10">
    <location>
        <begin position="448"/>
        <end position="467"/>
    </location>
</feature>
<dbReference type="EMBL" id="BAABDI010000013">
    <property type="protein sequence ID" value="GAA3976045.1"/>
    <property type="molecule type" value="Genomic_DNA"/>
</dbReference>
<accession>A0ABP7Q6T9</accession>
<proteinExistence type="inferred from homology"/>
<keyword evidence="3 9" id="KW-1003">Cell membrane</keyword>
<dbReference type="RefSeq" id="WP_345124145.1">
    <property type="nucleotide sequence ID" value="NZ_BAABDI010000013.1"/>
</dbReference>
<feature type="transmembrane region" description="Helical" evidence="10">
    <location>
        <begin position="411"/>
        <end position="427"/>
    </location>
</feature>
<evidence type="ECO:0000256" key="5">
    <source>
        <dbReference type="ARBA" id="ARBA00022692"/>
    </source>
</evidence>
<feature type="transmembrane region" description="Helical" evidence="10">
    <location>
        <begin position="310"/>
        <end position="325"/>
    </location>
</feature>
<dbReference type="Proteomes" id="UP001501556">
    <property type="component" value="Unassembled WGS sequence"/>
</dbReference>
<evidence type="ECO:0000256" key="9">
    <source>
        <dbReference type="PIRNR" id="PIRNR016636"/>
    </source>
</evidence>
<evidence type="ECO:0000256" key="6">
    <source>
        <dbReference type="ARBA" id="ARBA00022989"/>
    </source>
</evidence>
<gene>
    <name evidence="11" type="ORF">GCM10022407_21950</name>
</gene>
<dbReference type="InterPro" id="IPR024194">
    <property type="entry name" value="Ac/AlaTfrase_AlgI/DltB"/>
</dbReference>
<feature type="transmembrane region" description="Helical" evidence="10">
    <location>
        <begin position="37"/>
        <end position="64"/>
    </location>
</feature>
<evidence type="ECO:0000256" key="3">
    <source>
        <dbReference type="ARBA" id="ARBA00022475"/>
    </source>
</evidence>
<evidence type="ECO:0000313" key="12">
    <source>
        <dbReference type="Proteomes" id="UP001501556"/>
    </source>
</evidence>